<protein>
    <submittedName>
        <fullName evidence="1">Uncharacterized protein</fullName>
    </submittedName>
</protein>
<dbReference type="Proteomes" id="UP000008061">
    <property type="component" value="Segment"/>
</dbReference>
<name>K4I4H1_9CAUD</name>
<reference evidence="1 2" key="1">
    <citation type="journal article" date="2012" name="Appl. Environ. Microbiol.">
        <title>Characterization of Two Virulent Phages of Lactobacillus plantarum.</title>
        <authorList>
            <person name="Briggiler Marco M."/>
            <person name="Garneau J.E."/>
            <person name="Tremblay D."/>
            <person name="Quiberoni A."/>
            <person name="Moineau S."/>
        </authorList>
    </citation>
    <scope>NUCLEOTIDE SEQUENCE [LARGE SCALE GENOMIC DNA]</scope>
</reference>
<keyword evidence="2" id="KW-1185">Reference proteome</keyword>
<evidence type="ECO:0000313" key="2">
    <source>
        <dbReference type="Proteomes" id="UP000008061"/>
    </source>
</evidence>
<organism evidence="1 2">
    <name type="scientific">Lactobacillus phage ATCC 8014-B2</name>
    <dbReference type="NCBI Taxonomy" id="1225795"/>
    <lineage>
        <taxon>Viruses</taxon>
        <taxon>Duplodnaviria</taxon>
        <taxon>Heunggongvirae</taxon>
        <taxon>Uroviricota</taxon>
        <taxon>Caudoviricetes</taxon>
        <taxon>Tybeckvirinae</taxon>
        <taxon>Douglaswolinvirus</taxon>
        <taxon>Douglaswolinvirus B2</taxon>
    </lineage>
</organism>
<proteinExistence type="predicted"/>
<dbReference type="EMBL" id="JX486088">
    <property type="protein sequence ID" value="AFU63180.1"/>
    <property type="molecule type" value="Genomic_DNA"/>
</dbReference>
<evidence type="ECO:0000313" key="1">
    <source>
        <dbReference type="EMBL" id="AFU63180.1"/>
    </source>
</evidence>
<sequence length="136" mass="15796">MSKLNPYKNRKESLLPIMDIYLNTPSEIWVYNVDMSFNKNPDEWIQTRVTCPKCGWHGIERIIGAGQKPHVVEIDNQKMIKEFYFARCPYCHNAWTIDATRPHDPKTLALSVDDDLNDGIQEVDDEIKDSKKGKND</sequence>
<gene>
    <name evidence="1" type="ORF">8014-B2_00113</name>
</gene>
<accession>K4I4H1</accession>